<dbReference type="Proteomes" id="UP001583177">
    <property type="component" value="Unassembled WGS sequence"/>
</dbReference>
<accession>A0ABR3XR67</accession>
<feature type="domain" description="Peptidase M48" evidence="9">
    <location>
        <begin position="145"/>
        <end position="332"/>
    </location>
</feature>
<comment type="cofactor">
    <cofactor evidence="6">
        <name>Zn(2+)</name>
        <dbReference type="ChEBI" id="CHEBI:29105"/>
    </cofactor>
    <text evidence="6">Binds 1 zinc ion per subunit.</text>
</comment>
<keyword evidence="2" id="KW-0479">Metal-binding</keyword>
<keyword evidence="8" id="KW-0472">Membrane</keyword>
<name>A0ABR3XR67_9PEZI</name>
<gene>
    <name evidence="10" type="primary">OMA1</name>
    <name evidence="10" type="ORF">Daus18300_002142</name>
</gene>
<evidence type="ECO:0000256" key="2">
    <source>
        <dbReference type="ARBA" id="ARBA00022723"/>
    </source>
</evidence>
<proteinExistence type="inferred from homology"/>
<dbReference type="EMBL" id="JAWRVE010000012">
    <property type="protein sequence ID" value="KAL1878225.1"/>
    <property type="molecule type" value="Genomic_DNA"/>
</dbReference>
<feature type="transmembrane region" description="Helical" evidence="8">
    <location>
        <begin position="75"/>
        <end position="92"/>
    </location>
</feature>
<dbReference type="InterPro" id="IPR001915">
    <property type="entry name" value="Peptidase_M48"/>
</dbReference>
<dbReference type="PANTHER" id="PTHR22726">
    <property type="entry name" value="METALLOENDOPEPTIDASE OMA1"/>
    <property type="match status" value="1"/>
</dbReference>
<dbReference type="InterPro" id="IPR051156">
    <property type="entry name" value="Mito/Outer_Membr_Metalloprot"/>
</dbReference>
<evidence type="ECO:0000313" key="11">
    <source>
        <dbReference type="Proteomes" id="UP001583177"/>
    </source>
</evidence>
<comment type="caution">
    <text evidence="10">The sequence shown here is derived from an EMBL/GenBank/DDBJ whole genome shotgun (WGS) entry which is preliminary data.</text>
</comment>
<evidence type="ECO:0000256" key="3">
    <source>
        <dbReference type="ARBA" id="ARBA00022801"/>
    </source>
</evidence>
<evidence type="ECO:0000259" key="9">
    <source>
        <dbReference type="Pfam" id="PF01435"/>
    </source>
</evidence>
<reference evidence="10 11" key="1">
    <citation type="journal article" date="2024" name="IMA Fungus">
        <title>IMA Genome - F19 : A genome assembly and annotation guide to empower mycologists, including annotated draft genome sequences of Ceratocystis pirilliformis, Diaporthe australafricana, Fusarium ophioides, Paecilomyces lecythidis, and Sporothrix stenoceras.</title>
        <authorList>
            <person name="Aylward J."/>
            <person name="Wilson A.M."/>
            <person name="Visagie C.M."/>
            <person name="Spraker J."/>
            <person name="Barnes I."/>
            <person name="Buitendag C."/>
            <person name="Ceriani C."/>
            <person name="Del Mar Angel L."/>
            <person name="du Plessis D."/>
            <person name="Fuchs T."/>
            <person name="Gasser K."/>
            <person name="Kramer D."/>
            <person name="Li W."/>
            <person name="Munsamy K."/>
            <person name="Piso A."/>
            <person name="Price J.L."/>
            <person name="Sonnekus B."/>
            <person name="Thomas C."/>
            <person name="van der Nest A."/>
            <person name="van Dijk A."/>
            <person name="van Heerden A."/>
            <person name="van Vuuren N."/>
            <person name="Yilmaz N."/>
            <person name="Duong T.A."/>
            <person name="van der Merwe N.A."/>
            <person name="Wingfield M.J."/>
            <person name="Wingfield B.D."/>
        </authorList>
    </citation>
    <scope>NUCLEOTIDE SEQUENCE [LARGE SCALE GENOMIC DNA]</scope>
    <source>
        <strain evidence="10 11">CMW 18300</strain>
    </source>
</reference>
<keyword evidence="11" id="KW-1185">Reference proteome</keyword>
<dbReference type="CDD" id="cd07331">
    <property type="entry name" value="M48C_Oma1_like"/>
    <property type="match status" value="1"/>
</dbReference>
<feature type="transmembrane region" description="Helical" evidence="8">
    <location>
        <begin position="233"/>
        <end position="264"/>
    </location>
</feature>
<keyword evidence="8" id="KW-1133">Transmembrane helix</keyword>
<dbReference type="PANTHER" id="PTHR22726:SF1">
    <property type="entry name" value="METALLOENDOPEPTIDASE OMA1, MITOCHONDRIAL"/>
    <property type="match status" value="1"/>
</dbReference>
<feature type="region of interest" description="Disordered" evidence="7">
    <location>
        <begin position="17"/>
        <end position="38"/>
    </location>
</feature>
<dbReference type="Gene3D" id="3.30.2010.10">
    <property type="entry name" value="Metalloproteases ('zincins'), catalytic domain"/>
    <property type="match status" value="1"/>
</dbReference>
<protein>
    <submittedName>
        <fullName evidence="10">Metalloendopeptidase</fullName>
    </submittedName>
</protein>
<keyword evidence="5 6" id="KW-0482">Metalloprotease</keyword>
<organism evidence="10 11">
    <name type="scientific">Diaporthe australafricana</name>
    <dbReference type="NCBI Taxonomy" id="127596"/>
    <lineage>
        <taxon>Eukaryota</taxon>
        <taxon>Fungi</taxon>
        <taxon>Dikarya</taxon>
        <taxon>Ascomycota</taxon>
        <taxon>Pezizomycotina</taxon>
        <taxon>Sordariomycetes</taxon>
        <taxon>Sordariomycetidae</taxon>
        <taxon>Diaporthales</taxon>
        <taxon>Diaporthaceae</taxon>
        <taxon>Diaporthe</taxon>
    </lineage>
</organism>
<evidence type="ECO:0000256" key="4">
    <source>
        <dbReference type="ARBA" id="ARBA00022833"/>
    </source>
</evidence>
<evidence type="ECO:0000256" key="7">
    <source>
        <dbReference type="SAM" id="MobiDB-lite"/>
    </source>
</evidence>
<keyword evidence="1 6" id="KW-0645">Protease</keyword>
<evidence type="ECO:0000256" key="6">
    <source>
        <dbReference type="RuleBase" id="RU003983"/>
    </source>
</evidence>
<keyword evidence="3 6" id="KW-0378">Hydrolase</keyword>
<evidence type="ECO:0000256" key="8">
    <source>
        <dbReference type="SAM" id="Phobius"/>
    </source>
</evidence>
<evidence type="ECO:0000313" key="10">
    <source>
        <dbReference type="EMBL" id="KAL1878225.1"/>
    </source>
</evidence>
<sequence length="369" mass="41721">MPQVAFVQPPSLSAPYLPRRPFSHTSNRLRQLDPRKPPEYDYDPNLGDPWYHHRLRTAKPLIKGNAKTILRSPRTHTVVVVSIALAVGFYFYNLEVVPVSGRRRFNCYSENTVLKMSDMQYRRLMYDMEQSGTRFLGDWDPRTMMVRRVMSRLIPVSGVADGEDGTAWEVHVIDDRTTANAFVLPGGKVFVYSGILGLARTESQLAAVLGHEIAHNLAKHFGERLSQSIGESFFLGSALMLLAATPLAFVAGWMFGGNLLGLLFSRPMGRMQESEADYIGLMMMAEACFDPREAVTFWQRMDRMHQQSDVDVPEWASTHPSNQHRIERITGWLPKAMEKREASDCHGTQGFAEMFRRAMARGDVMSGGM</sequence>
<keyword evidence="8" id="KW-0812">Transmembrane</keyword>
<evidence type="ECO:0000256" key="5">
    <source>
        <dbReference type="ARBA" id="ARBA00023049"/>
    </source>
</evidence>
<comment type="similarity">
    <text evidence="6">Belongs to the peptidase M48 family.</text>
</comment>
<keyword evidence="4 6" id="KW-0862">Zinc</keyword>
<evidence type="ECO:0000256" key="1">
    <source>
        <dbReference type="ARBA" id="ARBA00022670"/>
    </source>
</evidence>
<dbReference type="Pfam" id="PF01435">
    <property type="entry name" value="Peptidase_M48"/>
    <property type="match status" value="1"/>
</dbReference>